<keyword evidence="2" id="KW-1185">Reference proteome</keyword>
<dbReference type="OrthoDB" id="4774204at2"/>
<protein>
    <submittedName>
        <fullName evidence="1">Uncharacterized protein</fullName>
    </submittedName>
</protein>
<proteinExistence type="predicted"/>
<dbReference type="EMBL" id="SMKQ01000207">
    <property type="protein sequence ID" value="TDD36107.1"/>
    <property type="molecule type" value="Genomic_DNA"/>
</dbReference>
<sequence length="302" mass="33731">MSADMEDSQEFVFWGPGGYVENAVDPADRVVVDGEHYAIGGDTGGFRGHGGRRFDIEWFDGRTATTRNLWHQGTVPAEWRHRYPDNARFVHHHRRYQVMTSPRDTSKTDALLLLADAMGSGGMEGAILRMEADGQREFVNSEVIPTKITGGSEADLTALGFHLGEQVEGDPLFRRVTLPDGWKREAADHSMWSYIIDGLGRRRVSVFYKAAFYDRRAGLSINTVYSYVGQCLDEKVRPIFDDVWATQDAVRGAVVAQLAERADFLAMYEHREDEYGRERAAELKAEIAACQALYAEVTGGAA</sequence>
<reference evidence="1 2" key="1">
    <citation type="submission" date="2019-03" db="EMBL/GenBank/DDBJ databases">
        <title>Draft genome sequences of novel Actinobacteria.</title>
        <authorList>
            <person name="Sahin N."/>
            <person name="Ay H."/>
            <person name="Saygin H."/>
        </authorList>
    </citation>
    <scope>NUCLEOTIDE SEQUENCE [LARGE SCALE GENOMIC DNA]</scope>
    <source>
        <strain evidence="1 2">CH32</strain>
    </source>
</reference>
<organism evidence="1 2">
    <name type="scientific">Nonomuraea terrae</name>
    <dbReference type="NCBI Taxonomy" id="2530383"/>
    <lineage>
        <taxon>Bacteria</taxon>
        <taxon>Bacillati</taxon>
        <taxon>Actinomycetota</taxon>
        <taxon>Actinomycetes</taxon>
        <taxon>Streptosporangiales</taxon>
        <taxon>Streptosporangiaceae</taxon>
        <taxon>Nonomuraea</taxon>
    </lineage>
</organism>
<dbReference type="RefSeq" id="WP_132620914.1">
    <property type="nucleotide sequence ID" value="NZ_SMKQ01000207.1"/>
</dbReference>
<evidence type="ECO:0000313" key="1">
    <source>
        <dbReference type="EMBL" id="TDD36107.1"/>
    </source>
</evidence>
<evidence type="ECO:0000313" key="2">
    <source>
        <dbReference type="Proteomes" id="UP000295302"/>
    </source>
</evidence>
<accession>A0A4V6PDJ1</accession>
<comment type="caution">
    <text evidence="1">The sequence shown here is derived from an EMBL/GenBank/DDBJ whole genome shotgun (WGS) entry which is preliminary data.</text>
</comment>
<name>A0A4V6PDJ1_9ACTN</name>
<gene>
    <name evidence="1" type="ORF">E1286_38740</name>
</gene>
<dbReference type="AlphaFoldDB" id="A0A4V6PDJ1"/>
<dbReference type="Proteomes" id="UP000295302">
    <property type="component" value="Unassembled WGS sequence"/>
</dbReference>